<evidence type="ECO:0000259" key="2">
    <source>
        <dbReference type="PROSITE" id="PS50263"/>
    </source>
</evidence>
<dbReference type="InterPro" id="IPR036526">
    <property type="entry name" value="C-N_Hydrolase_sf"/>
</dbReference>
<name>A0A3D9LGY8_MARFU</name>
<accession>A0A3D9LGY8</accession>
<dbReference type="SUPFAM" id="SSF56317">
    <property type="entry name" value="Carbon-nitrogen hydrolase"/>
    <property type="match status" value="1"/>
</dbReference>
<comment type="caution">
    <text evidence="3">The sequence shown here is derived from an EMBL/GenBank/DDBJ whole genome shotgun (WGS) entry which is preliminary data.</text>
</comment>
<dbReference type="InterPro" id="IPR050345">
    <property type="entry name" value="Aliph_Amidase/BUP"/>
</dbReference>
<dbReference type="Gene3D" id="3.60.110.10">
    <property type="entry name" value="Carbon-nitrogen hydrolase"/>
    <property type="match status" value="1"/>
</dbReference>
<evidence type="ECO:0000313" key="4">
    <source>
        <dbReference type="Proteomes" id="UP000256779"/>
    </source>
</evidence>
<reference evidence="3 4" key="1">
    <citation type="submission" date="2018-07" db="EMBL/GenBank/DDBJ databases">
        <title>Genomic Encyclopedia of Type Strains, Phase IV (KMG-IV): sequencing the most valuable type-strain genomes for metagenomic binning, comparative biology and taxonomic classification.</title>
        <authorList>
            <person name="Goeker M."/>
        </authorList>
    </citation>
    <scope>NUCLEOTIDE SEQUENCE [LARGE SCALE GENOMIC DNA]</scope>
    <source>
        <strain evidence="3 4">DSM 4134</strain>
    </source>
</reference>
<dbReference type="Proteomes" id="UP000256779">
    <property type="component" value="Unassembled WGS sequence"/>
</dbReference>
<dbReference type="Pfam" id="PF00795">
    <property type="entry name" value="CN_hydrolase"/>
    <property type="match status" value="1"/>
</dbReference>
<organism evidence="3 4">
    <name type="scientific">Marinoscillum furvescens DSM 4134</name>
    <dbReference type="NCBI Taxonomy" id="1122208"/>
    <lineage>
        <taxon>Bacteria</taxon>
        <taxon>Pseudomonadati</taxon>
        <taxon>Bacteroidota</taxon>
        <taxon>Cytophagia</taxon>
        <taxon>Cytophagales</taxon>
        <taxon>Reichenbachiellaceae</taxon>
        <taxon>Marinoscillum</taxon>
    </lineage>
</organism>
<dbReference type="PROSITE" id="PS50263">
    <property type="entry name" value="CN_HYDROLASE"/>
    <property type="match status" value="1"/>
</dbReference>
<dbReference type="EMBL" id="QREG01000001">
    <property type="protein sequence ID" value="REE05661.1"/>
    <property type="molecule type" value="Genomic_DNA"/>
</dbReference>
<dbReference type="PANTHER" id="PTHR43674">
    <property type="entry name" value="NITRILASE C965.09-RELATED"/>
    <property type="match status" value="1"/>
</dbReference>
<feature type="domain" description="CN hydrolase" evidence="2">
    <location>
        <begin position="1"/>
        <end position="233"/>
    </location>
</feature>
<dbReference type="GO" id="GO:0050126">
    <property type="term" value="F:N-carbamoylputrescine amidase activity"/>
    <property type="evidence" value="ECO:0007669"/>
    <property type="project" value="TreeGrafter"/>
</dbReference>
<protein>
    <submittedName>
        <fullName evidence="3">Putative amidohydrolase</fullName>
    </submittedName>
</protein>
<keyword evidence="1 3" id="KW-0378">Hydrolase</keyword>
<dbReference type="GO" id="GO:0033388">
    <property type="term" value="P:putrescine biosynthetic process from arginine"/>
    <property type="evidence" value="ECO:0007669"/>
    <property type="project" value="TreeGrafter"/>
</dbReference>
<dbReference type="InterPro" id="IPR003010">
    <property type="entry name" value="C-N_Hydrolase"/>
</dbReference>
<evidence type="ECO:0000313" key="3">
    <source>
        <dbReference type="EMBL" id="REE05661.1"/>
    </source>
</evidence>
<keyword evidence="4" id="KW-1185">Reference proteome</keyword>
<dbReference type="RefSeq" id="WP_170147839.1">
    <property type="nucleotide sequence ID" value="NZ_QREG01000001.1"/>
</dbReference>
<dbReference type="PANTHER" id="PTHR43674:SF2">
    <property type="entry name" value="BETA-UREIDOPROPIONASE"/>
    <property type="match status" value="1"/>
</dbReference>
<proteinExistence type="predicted"/>
<sequence length="246" mass="26799">MIIALAQIAPFRGNFQSNLRQHLHVARVAHRFDVDLLLFPELSLTGYEPSLAKELALPSTHTRFSPLQEAAQRYRMTIACGMPLSTKELPQIGLLTFAPDTAPSAYAKNHLHPDETPYFSPGKEVALLHPSPAIAPAICYELGLETHLSNCLQLHMEIYATSVAKTATGLARAHEHLQLVAKKHSVMSLLVNAVGECEEGICAGGSAVWAAGGQPIGLLSRDEEGLLIVDTDMQRTKTHQLQQKTV</sequence>
<evidence type="ECO:0000256" key="1">
    <source>
        <dbReference type="ARBA" id="ARBA00022801"/>
    </source>
</evidence>
<dbReference type="AlphaFoldDB" id="A0A3D9LGY8"/>
<gene>
    <name evidence="3" type="ORF">C7460_101178</name>
</gene>
<dbReference type="CDD" id="cd07197">
    <property type="entry name" value="nitrilase"/>
    <property type="match status" value="1"/>
</dbReference>